<organism evidence="1 2">
    <name type="scientific">Colletotrichum sublineola</name>
    <name type="common">Sorghum anthracnose fungus</name>
    <dbReference type="NCBI Taxonomy" id="1173701"/>
    <lineage>
        <taxon>Eukaryota</taxon>
        <taxon>Fungi</taxon>
        <taxon>Dikarya</taxon>
        <taxon>Ascomycota</taxon>
        <taxon>Pezizomycotina</taxon>
        <taxon>Sordariomycetes</taxon>
        <taxon>Hypocreomycetidae</taxon>
        <taxon>Glomerellales</taxon>
        <taxon>Glomerellaceae</taxon>
        <taxon>Colletotrichum</taxon>
        <taxon>Colletotrichum graminicola species complex</taxon>
    </lineage>
</organism>
<protein>
    <submittedName>
        <fullName evidence="1">Uncharacterized protein</fullName>
    </submittedName>
</protein>
<dbReference type="HOGENOM" id="CLU_2249984_0_0_1"/>
<sequence length="104" mass="12053">MVIPTIYLRMKVRIIRDFVPGIPEHDRVAAIGVATFRRTRFFRKGDVAMWDDFTMRPPIVIEVRCPIQTLQGSGPWEEGIFPIHHSFVQFGIPPEPEPKPKSRQ</sequence>
<comment type="caution">
    <text evidence="1">The sequence shown here is derived from an EMBL/GenBank/DDBJ whole genome shotgun (WGS) entry which is preliminary data.</text>
</comment>
<name>A0A066X8A2_COLSU</name>
<gene>
    <name evidence="1" type="ORF">CSUB01_05041</name>
</gene>
<dbReference type="eggNOG" id="ENOG502T4KD">
    <property type="taxonomic scope" value="Eukaryota"/>
</dbReference>
<dbReference type="EMBL" id="JMSE01001367">
    <property type="protein sequence ID" value="KDN61976.1"/>
    <property type="molecule type" value="Genomic_DNA"/>
</dbReference>
<dbReference type="Proteomes" id="UP000027238">
    <property type="component" value="Unassembled WGS sequence"/>
</dbReference>
<evidence type="ECO:0000313" key="1">
    <source>
        <dbReference type="EMBL" id="KDN61976.1"/>
    </source>
</evidence>
<accession>A0A066X8A2</accession>
<dbReference type="AlphaFoldDB" id="A0A066X8A2"/>
<keyword evidence="2" id="KW-1185">Reference proteome</keyword>
<proteinExistence type="predicted"/>
<evidence type="ECO:0000313" key="2">
    <source>
        <dbReference type="Proteomes" id="UP000027238"/>
    </source>
</evidence>
<dbReference type="OrthoDB" id="4841717at2759"/>
<reference evidence="2" key="1">
    <citation type="journal article" date="2014" name="Genome Announc.">
        <title>Draft genome sequence of Colletotrichum sublineola, a destructive pathogen of cultivated sorghum.</title>
        <authorList>
            <person name="Baroncelli R."/>
            <person name="Sanz-Martin J.M."/>
            <person name="Rech G.E."/>
            <person name="Sukno S.A."/>
            <person name="Thon M.R."/>
        </authorList>
    </citation>
    <scope>NUCLEOTIDE SEQUENCE [LARGE SCALE GENOMIC DNA]</scope>
    <source>
        <strain evidence="2">TX430BB</strain>
    </source>
</reference>